<name>A0ABU4E5S1_9ENTR</name>
<dbReference type="InterPro" id="IPR050336">
    <property type="entry name" value="Chromosome_partition/occlusion"/>
</dbReference>
<evidence type="ECO:0000256" key="1">
    <source>
        <dbReference type="SAM" id="MobiDB-lite"/>
    </source>
</evidence>
<dbReference type="RefSeq" id="WP_151605777.1">
    <property type="nucleotide sequence ID" value="NZ_JAWLOF010000014.1"/>
</dbReference>
<dbReference type="InterPro" id="IPR041468">
    <property type="entry name" value="HTH_ParB/Spo0J"/>
</dbReference>
<evidence type="ECO:0000313" key="4">
    <source>
        <dbReference type="Proteomes" id="UP001187066"/>
    </source>
</evidence>
<keyword evidence="4" id="KW-1185">Reference proteome</keyword>
<gene>
    <name evidence="3" type="ORF">R4P48_17510</name>
</gene>
<protein>
    <submittedName>
        <fullName evidence="3">ParB/RepB/Spo0J family partition protein</fullName>
    </submittedName>
</protein>
<feature type="compositionally biased region" description="Polar residues" evidence="1">
    <location>
        <begin position="661"/>
        <end position="670"/>
    </location>
</feature>
<dbReference type="Pfam" id="PF02195">
    <property type="entry name" value="ParB_N"/>
    <property type="match status" value="1"/>
</dbReference>
<accession>A0ABU4E5S1</accession>
<dbReference type="PANTHER" id="PTHR33375:SF7">
    <property type="entry name" value="CHROMOSOME 2-PARTITIONING PROTEIN PARB-RELATED"/>
    <property type="match status" value="1"/>
</dbReference>
<dbReference type="SUPFAM" id="SSF109709">
    <property type="entry name" value="KorB DNA-binding domain-like"/>
    <property type="match status" value="1"/>
</dbReference>
<reference evidence="3 4" key="1">
    <citation type="submission" date="2023-10" db="EMBL/GenBank/DDBJ databases">
        <authorList>
            <person name="Dale J."/>
        </authorList>
    </citation>
    <scope>NUCLEOTIDE SEQUENCE [LARGE SCALE GENOMIC DNA]</scope>
    <source>
        <strain evidence="3 4">2023EL-00970</strain>
    </source>
</reference>
<feature type="domain" description="ParB-like N-terminal" evidence="2">
    <location>
        <begin position="37"/>
        <end position="133"/>
    </location>
</feature>
<dbReference type="SUPFAM" id="SSF110849">
    <property type="entry name" value="ParB/Sulfiredoxin"/>
    <property type="match status" value="1"/>
</dbReference>
<dbReference type="InterPro" id="IPR003115">
    <property type="entry name" value="ParB_N"/>
</dbReference>
<feature type="compositionally biased region" description="Basic and acidic residues" evidence="1">
    <location>
        <begin position="613"/>
        <end position="633"/>
    </location>
</feature>
<dbReference type="Gene3D" id="1.10.10.2830">
    <property type="match status" value="1"/>
</dbReference>
<dbReference type="Gene3D" id="3.90.1530.30">
    <property type="match status" value="1"/>
</dbReference>
<sequence length="670" mass="72042">MSVTESKAKSPAGTTKKTVKPAAAAALKAALDAAQIEMVPLSALVKSPMNVRTVPYPVESVRGLADTIMAVGLIQNLVVHTLPDGLSGVAAGGRRLAALQLLLSEKRIDNGYPVIVKRVSDELAVVASMVENNQRAAMHPADQIAGCRTLSELGKTPAQIGDQLGYAGRHVQRMLKLANLAPELITLLAEDKLDVGQCQALSLESDQARQVEIYQRVKAQYSQTPAHLLKRAVTDTEISVCAPRFVFVGREMYEAAGGVVREDLFSAQDGDGTADSVLVDRLVQEKLDTLALAVQLDEGWSWSLARETPVKNYGEDRTTYLLLPEPAVQYTADEQQRLDELYATQEATETFEDEAAIQVLIDETESAASARAWTAEHKAASGVVVSLNDGELHVQRGVQKKVQEDACASQNTAENSSTLHMVASSTPDAADEISLPLLTKMSSERILAVQAALMQQTPKAVALLAWTLCGDVFKGGSTGRNPLQISLNCSHYSLCNNAPSGQEGAGYVALMAEGARLEALLPEGWRKDFTTFFTLDGQTLLSLLGFCVACSVNGVQTRECGHTSRSPLDALETALEFHLRDWWQPTKANFFSQLKHAQITGALNEAGATGAARDAEKMKKGDAAESAESHMAENRWVPVWMRGPDTEQNAAEPESVPADTDTVNHTAEAA</sequence>
<dbReference type="SMART" id="SM00470">
    <property type="entry name" value="ParB"/>
    <property type="match status" value="1"/>
</dbReference>
<dbReference type="InterPro" id="IPR036086">
    <property type="entry name" value="ParB/Sulfiredoxin_sf"/>
</dbReference>
<proteinExistence type="predicted"/>
<evidence type="ECO:0000259" key="2">
    <source>
        <dbReference type="SMART" id="SM00470"/>
    </source>
</evidence>
<dbReference type="PANTHER" id="PTHR33375">
    <property type="entry name" value="CHROMOSOME-PARTITIONING PROTEIN PARB-RELATED"/>
    <property type="match status" value="1"/>
</dbReference>
<comment type="caution">
    <text evidence="3">The sequence shown here is derived from an EMBL/GenBank/DDBJ whole genome shotgun (WGS) entry which is preliminary data.</text>
</comment>
<dbReference type="EMBL" id="JAWLOF010000014">
    <property type="protein sequence ID" value="MDV7024470.1"/>
    <property type="molecule type" value="Genomic_DNA"/>
</dbReference>
<dbReference type="CDD" id="cd16406">
    <property type="entry name" value="ParB_N_like"/>
    <property type="match status" value="1"/>
</dbReference>
<dbReference type="Proteomes" id="UP001187066">
    <property type="component" value="Unassembled WGS sequence"/>
</dbReference>
<organism evidence="3 4">
    <name type="scientific">Atlantibacter subterraneus</name>
    <dbReference type="NCBI Taxonomy" id="255519"/>
    <lineage>
        <taxon>Bacteria</taxon>
        <taxon>Pseudomonadati</taxon>
        <taxon>Pseudomonadota</taxon>
        <taxon>Gammaproteobacteria</taxon>
        <taxon>Enterobacterales</taxon>
        <taxon>Enterobacteriaceae</taxon>
        <taxon>Atlantibacter</taxon>
    </lineage>
</organism>
<evidence type="ECO:0000313" key="3">
    <source>
        <dbReference type="EMBL" id="MDV7024470.1"/>
    </source>
</evidence>
<feature type="region of interest" description="Disordered" evidence="1">
    <location>
        <begin position="610"/>
        <end position="670"/>
    </location>
</feature>
<dbReference type="Pfam" id="PF17762">
    <property type="entry name" value="HTH_ParB"/>
    <property type="match status" value="1"/>
</dbReference>